<dbReference type="STRING" id="307507.A0A2V0PJ95"/>
<evidence type="ECO:0000256" key="5">
    <source>
        <dbReference type="ARBA" id="ARBA00022991"/>
    </source>
</evidence>
<feature type="binding site" evidence="6">
    <location>
        <position position="140"/>
    </location>
    <ligand>
        <name>chlorophyll a</name>
        <dbReference type="ChEBI" id="CHEBI:58416"/>
        <label>3</label>
    </ligand>
</feature>
<dbReference type="Pfam" id="PF00504">
    <property type="entry name" value="Chloroa_b-bind"/>
    <property type="match status" value="1"/>
</dbReference>
<feature type="binding site" description="axial binding residue" evidence="6">
    <location>
        <position position="176"/>
    </location>
    <ligand>
        <name>chlorophyll b</name>
        <dbReference type="ChEBI" id="CHEBI:61721"/>
        <label>3</label>
    </ligand>
    <ligandPart>
        <name>Mg</name>
        <dbReference type="ChEBI" id="CHEBI:25107"/>
    </ligandPart>
</feature>
<evidence type="ECO:0000256" key="3">
    <source>
        <dbReference type="ARBA" id="ARBA00022531"/>
    </source>
</evidence>
<evidence type="ECO:0000256" key="1">
    <source>
        <dbReference type="ARBA" id="ARBA00022494"/>
    </source>
</evidence>
<accession>A0A2V0PJ95</accession>
<reference evidence="8 9" key="1">
    <citation type="journal article" date="2018" name="Sci. Rep.">
        <title>Raphidocelis subcapitata (=Pseudokirchneriella subcapitata) provides an insight into genome evolution and environmental adaptations in the Sphaeropleales.</title>
        <authorList>
            <person name="Suzuki S."/>
            <person name="Yamaguchi H."/>
            <person name="Nakajima N."/>
            <person name="Kawachi M."/>
        </authorList>
    </citation>
    <scope>NUCLEOTIDE SEQUENCE [LARGE SCALE GENOMIC DNA]</scope>
    <source>
        <strain evidence="8 9">NIES-35</strain>
    </source>
</reference>
<comment type="subcellular location">
    <subcellularLocation>
        <location evidence="7">Plastid</location>
        <location evidence="7">Chloroplast thylakoid membrane</location>
    </subcellularLocation>
</comment>
<proteinExistence type="inferred from homology"/>
<dbReference type="GO" id="GO:0009535">
    <property type="term" value="C:chloroplast thylakoid membrane"/>
    <property type="evidence" value="ECO:0007669"/>
    <property type="project" value="UniProtKB-SubCell"/>
</dbReference>
<dbReference type="OrthoDB" id="423598at2759"/>
<feature type="binding site" evidence="6">
    <location>
        <position position="72"/>
    </location>
    <ligand>
        <name>chlorophyll a</name>
        <dbReference type="ChEBI" id="CHEBI:58416"/>
        <label>1</label>
    </ligand>
</feature>
<name>A0A2V0PJ95_9CHLO</name>
<keyword evidence="9" id="KW-1185">Reference proteome</keyword>
<dbReference type="GO" id="GO:0009765">
    <property type="term" value="P:photosynthesis, light harvesting"/>
    <property type="evidence" value="ECO:0007669"/>
    <property type="project" value="InterPro"/>
</dbReference>
<evidence type="ECO:0000313" key="8">
    <source>
        <dbReference type="EMBL" id="GBF99092.1"/>
    </source>
</evidence>
<dbReference type="GO" id="GO:0016168">
    <property type="term" value="F:chlorophyll binding"/>
    <property type="evidence" value="ECO:0007669"/>
    <property type="project" value="UniProtKB-KW"/>
</dbReference>
<dbReference type="InterPro" id="IPR001344">
    <property type="entry name" value="Chloro_AB-bd_pln"/>
</dbReference>
<organism evidence="8 9">
    <name type="scientific">Raphidocelis subcapitata</name>
    <dbReference type="NCBI Taxonomy" id="307507"/>
    <lineage>
        <taxon>Eukaryota</taxon>
        <taxon>Viridiplantae</taxon>
        <taxon>Chlorophyta</taxon>
        <taxon>core chlorophytes</taxon>
        <taxon>Chlorophyceae</taxon>
        <taxon>CS clade</taxon>
        <taxon>Sphaeropleales</taxon>
        <taxon>Selenastraceae</taxon>
        <taxon>Raphidocelis</taxon>
    </lineage>
</organism>
<gene>
    <name evidence="8" type="ORF">Rsub_11901</name>
</gene>
<dbReference type="Gene3D" id="1.10.3460.10">
    <property type="entry name" value="Chlorophyll a/b binding protein domain"/>
    <property type="match status" value="1"/>
</dbReference>
<feature type="binding site" evidence="6">
    <location>
        <position position="191"/>
    </location>
    <ligand>
        <name>chlorophyll a</name>
        <dbReference type="ChEBI" id="CHEBI:58416"/>
        <label>1</label>
    </ligand>
</feature>
<dbReference type="EMBL" id="BDRX01000145">
    <property type="protein sequence ID" value="GBF99092.1"/>
    <property type="molecule type" value="Genomic_DNA"/>
</dbReference>
<feature type="binding site" evidence="6">
    <location>
        <position position="159"/>
    </location>
    <ligand>
        <name>chlorophyll a</name>
        <dbReference type="ChEBI" id="CHEBI:58416"/>
        <label>1</label>
    </ligand>
</feature>
<keyword evidence="4 7" id="KW-0934">Plastid</keyword>
<feature type="binding site" evidence="6">
    <location>
        <position position="107"/>
    </location>
    <ligand>
        <name>chlorophyll b</name>
        <dbReference type="ChEBI" id="CHEBI:61721"/>
        <label>2</label>
    </ligand>
</feature>
<keyword evidence="7" id="KW-0603">Photosystem I</keyword>
<comment type="similarity">
    <text evidence="7">Belongs to the light-harvesting chlorophyll a/b-binding (LHC) protein family.</text>
</comment>
<dbReference type="PANTHER" id="PTHR21649">
    <property type="entry name" value="CHLOROPHYLL A/B BINDING PROTEIN"/>
    <property type="match status" value="1"/>
</dbReference>
<keyword evidence="7" id="KW-0793">Thylakoid</keyword>
<dbReference type="InterPro" id="IPR022796">
    <property type="entry name" value="Chloroa_b-bind"/>
</dbReference>
<feature type="binding site" evidence="6">
    <location>
        <position position="162"/>
    </location>
    <ligand>
        <name>chlorophyll a</name>
        <dbReference type="ChEBI" id="CHEBI:58416"/>
        <label>1</label>
    </ligand>
</feature>
<feature type="binding site" evidence="6">
    <location>
        <position position="158"/>
    </location>
    <ligand>
        <name>chlorophyll a</name>
        <dbReference type="ChEBI" id="CHEBI:58416"/>
        <label>1</label>
    </ligand>
</feature>
<keyword evidence="2 7" id="KW-0150">Chloroplast</keyword>
<comment type="function">
    <text evidence="7">The light-harvesting complex (LHC) functions as a light receptor, it captures and delivers excitation energy to photosystems with which it is closely associated.</text>
</comment>
<evidence type="ECO:0000313" key="9">
    <source>
        <dbReference type="Proteomes" id="UP000247498"/>
    </source>
</evidence>
<feature type="binding site" description="axial binding residue" evidence="6">
    <location>
        <position position="77"/>
    </location>
    <ligand>
        <name>chlorophyll b</name>
        <dbReference type="ChEBI" id="CHEBI:61721"/>
        <label>1</label>
    </ligand>
    <ligandPart>
        <name>Mg</name>
        <dbReference type="ChEBI" id="CHEBI:25107"/>
    </ligandPart>
</feature>
<dbReference type="GO" id="GO:0009522">
    <property type="term" value="C:photosystem I"/>
    <property type="evidence" value="ECO:0007669"/>
    <property type="project" value="UniProtKB-KW"/>
</dbReference>
<dbReference type="GO" id="GO:0009523">
    <property type="term" value="C:photosystem II"/>
    <property type="evidence" value="ECO:0007669"/>
    <property type="project" value="UniProtKB-KW"/>
</dbReference>
<evidence type="ECO:0000256" key="2">
    <source>
        <dbReference type="ARBA" id="ARBA00022528"/>
    </source>
</evidence>
<dbReference type="AlphaFoldDB" id="A0A2V0PJ95"/>
<dbReference type="InParanoid" id="A0A2V0PJ95"/>
<dbReference type="SUPFAM" id="SSF103511">
    <property type="entry name" value="Chlorophyll a-b binding protein"/>
    <property type="match status" value="1"/>
</dbReference>
<feature type="binding site" evidence="6">
    <location>
        <position position="164"/>
    </location>
    <ligand>
        <name>chlorophyll a</name>
        <dbReference type="ChEBI" id="CHEBI:58416"/>
        <label>1</label>
    </ligand>
</feature>
<comment type="caution">
    <text evidence="8">The sequence shown here is derived from an EMBL/GenBank/DDBJ whole genome shotgun (WGS) entry which is preliminary data.</text>
</comment>
<protein>
    <recommendedName>
        <fullName evidence="7">Chlorophyll a-b binding protein, chloroplastic</fullName>
    </recommendedName>
</protein>
<keyword evidence="3 7" id="KW-0602">Photosynthesis</keyword>
<keyword evidence="7" id="KW-0604">Photosystem II</keyword>
<keyword evidence="5 7" id="KW-0157">Chromophore</keyword>
<evidence type="ECO:0000256" key="4">
    <source>
        <dbReference type="ARBA" id="ARBA00022640"/>
    </source>
</evidence>
<keyword evidence="1 6" id="KW-0148">Chlorophyll</keyword>
<dbReference type="Proteomes" id="UP000247498">
    <property type="component" value="Unassembled WGS sequence"/>
</dbReference>
<evidence type="ECO:0000256" key="7">
    <source>
        <dbReference type="RuleBase" id="RU363080"/>
    </source>
</evidence>
<evidence type="ECO:0000256" key="6">
    <source>
        <dbReference type="PIRSR" id="PIRSR601344-1"/>
    </source>
</evidence>
<sequence length="243" mass="26416">MALLFKSALKAGVRPQASRTRSVAVRAADRPMWYPGATAPKHLNGTLPGDYGFDPLRLGTNPDNLKWFVEGELTNGRWAMAAVAGILFTDLVGLPKFWLAGAETYALDTKTLAIIEVVVFAFVEAKRYESFKKVGEGGALGIAPFDPMGMLTPEKRVKEVKNARLAMLAFLGFCSQAAVRGLGPIDCLKLHLDDPWHNNIFTSSVGPESTIAVAALAIWPMIIEATKTLNKGKEESVPTFPWL</sequence>